<dbReference type="EMBL" id="CP061038">
    <property type="protein sequence ID" value="QNQ12119.1"/>
    <property type="molecule type" value="Genomic_DNA"/>
</dbReference>
<sequence>MSATTRARVEMIENQARAGFERNDTLVTFRTIIAAEYGPGPVRIGGELYDSRAYSISPRSPVSTSEVNALELVQAYVRADLGGALGTQVQAGRFTLDLGSRRIVANDDYRNTTNGYTGVRVDLAPSKHFSATLFYALPQVRLPSGGAALRANRVEIDRESFDLRFWGATVRRRQAIGPFDVDAAWFRLDERDRPDLPTRDRHLTTLSARLIKAPAAGQWDAEGELFHQGGSINADATAAAARLPVSAWSAHGEIGYSFAAAWKPRLSFEYEYASGDDRGGRFTRFDPVFGSRRADYAPSGIYSTLARSNISSPAIRLEAVPHKRLETMISYREMWLASGQDAFSSSGVRDASGASGRYAGRQIEGRVRWWAIAKRLQLEASGALLDKGRFLKRAPNAQPGGDTRYLSLNASVFF</sequence>
<gene>
    <name evidence="2" type="ORF">H3Z74_19380</name>
</gene>
<protein>
    <submittedName>
        <fullName evidence="2">Alginate export family protein</fullName>
    </submittedName>
</protein>
<name>A0A7H0LR16_9SPHN</name>
<dbReference type="Gene3D" id="2.40.160.100">
    <property type="match status" value="1"/>
</dbReference>
<dbReference type="InterPro" id="IPR053728">
    <property type="entry name" value="Alginate_Permeability_Chnl"/>
</dbReference>
<dbReference type="AlphaFoldDB" id="A0A7H0LR16"/>
<evidence type="ECO:0000259" key="1">
    <source>
        <dbReference type="Pfam" id="PF13372"/>
    </source>
</evidence>
<dbReference type="KEGG" id="spap:H3Z74_19380"/>
<accession>A0A7H0LR16</accession>
<organism evidence="2 3">
    <name type="scientific">Sphingomonas alpina</name>
    <dbReference type="NCBI Taxonomy" id="653931"/>
    <lineage>
        <taxon>Bacteria</taxon>
        <taxon>Pseudomonadati</taxon>
        <taxon>Pseudomonadota</taxon>
        <taxon>Alphaproteobacteria</taxon>
        <taxon>Sphingomonadales</taxon>
        <taxon>Sphingomonadaceae</taxon>
        <taxon>Sphingomonas</taxon>
    </lineage>
</organism>
<dbReference type="InterPro" id="IPR025388">
    <property type="entry name" value="Alginate_export_dom"/>
</dbReference>
<dbReference type="Pfam" id="PF13372">
    <property type="entry name" value="Alginate_exp"/>
    <property type="match status" value="1"/>
</dbReference>
<evidence type="ECO:0000313" key="2">
    <source>
        <dbReference type="EMBL" id="QNQ12119.1"/>
    </source>
</evidence>
<evidence type="ECO:0000313" key="3">
    <source>
        <dbReference type="Proteomes" id="UP000516148"/>
    </source>
</evidence>
<reference evidence="2 3" key="1">
    <citation type="submission" date="2020-09" db="EMBL/GenBank/DDBJ databases">
        <title>Sphingomonas sp., a new species isolated from pork steak.</title>
        <authorList>
            <person name="Heidler von Heilborn D."/>
        </authorList>
    </citation>
    <scope>NUCLEOTIDE SEQUENCE [LARGE SCALE GENOMIC DNA]</scope>
    <source>
        <strain evidence="3">S8-3T</strain>
    </source>
</reference>
<feature type="domain" description="Alginate export" evidence="1">
    <location>
        <begin position="3"/>
        <end position="397"/>
    </location>
</feature>
<keyword evidence="3" id="KW-1185">Reference proteome</keyword>
<dbReference type="Proteomes" id="UP000516148">
    <property type="component" value="Chromosome"/>
</dbReference>
<proteinExistence type="predicted"/>